<sequence length="189" mass="20634">MLSFLIPLLQCAHTKHCRLIFLSSNAIVLTLEKDKMVQRQSQCLVQRSSSPPLSGIMAALGALVKPKIIKKRTKKFIWHQTDKSKSTGRNPKVLTTGVEEIQGPDPDAQHWLLKQQKKKQTTRCPGASGSSGAQREGAGNAANGKLCLGMLRSSQRLLRKPQGQSGKRSPAWPSESPIPTPGCSSEENE</sequence>
<reference evidence="3" key="1">
    <citation type="submission" date="2012-07" db="EMBL/GenBank/DDBJ databases">
        <title>Genome of the Chinese tree shrew, a rising model animal genetically related to primates.</title>
        <authorList>
            <person name="Zhang G."/>
            <person name="Fan Y."/>
            <person name="Yao Y."/>
            <person name="Huang Z."/>
        </authorList>
    </citation>
    <scope>NUCLEOTIDE SEQUENCE [LARGE SCALE GENOMIC DNA]</scope>
</reference>
<dbReference type="InterPro" id="IPR036351">
    <property type="entry name" value="Ribosomal_eL32_sf"/>
</dbReference>
<evidence type="ECO:0000313" key="2">
    <source>
        <dbReference type="EMBL" id="ELW71749.1"/>
    </source>
</evidence>
<evidence type="ECO:0000256" key="1">
    <source>
        <dbReference type="SAM" id="MobiDB-lite"/>
    </source>
</evidence>
<keyword evidence="3" id="KW-1185">Reference proteome</keyword>
<dbReference type="InParanoid" id="L9LAP5"/>
<gene>
    <name evidence="2" type="ORF">TREES_T100000103</name>
</gene>
<dbReference type="EMBL" id="KB320453">
    <property type="protein sequence ID" value="ELW71749.1"/>
    <property type="molecule type" value="Genomic_DNA"/>
</dbReference>
<evidence type="ECO:0000313" key="3">
    <source>
        <dbReference type="Proteomes" id="UP000011518"/>
    </source>
</evidence>
<organism evidence="2 3">
    <name type="scientific">Tupaia chinensis</name>
    <name type="common">Chinese tree shrew</name>
    <name type="synonym">Tupaia belangeri chinensis</name>
    <dbReference type="NCBI Taxonomy" id="246437"/>
    <lineage>
        <taxon>Eukaryota</taxon>
        <taxon>Metazoa</taxon>
        <taxon>Chordata</taxon>
        <taxon>Craniata</taxon>
        <taxon>Vertebrata</taxon>
        <taxon>Euteleostomi</taxon>
        <taxon>Mammalia</taxon>
        <taxon>Eutheria</taxon>
        <taxon>Euarchontoglires</taxon>
        <taxon>Scandentia</taxon>
        <taxon>Tupaiidae</taxon>
        <taxon>Tupaia</taxon>
    </lineage>
</organism>
<proteinExistence type="predicted"/>
<feature type="compositionally biased region" description="Polar residues" evidence="1">
    <location>
        <begin position="153"/>
        <end position="167"/>
    </location>
</feature>
<name>L9LAP5_TUPCH</name>
<feature type="region of interest" description="Disordered" evidence="1">
    <location>
        <begin position="153"/>
        <end position="189"/>
    </location>
</feature>
<protein>
    <submittedName>
        <fullName evidence="2">Uncharacterized protein</fullName>
    </submittedName>
</protein>
<dbReference type="Proteomes" id="UP000011518">
    <property type="component" value="Unassembled WGS sequence"/>
</dbReference>
<feature type="region of interest" description="Disordered" evidence="1">
    <location>
        <begin position="115"/>
        <end position="140"/>
    </location>
</feature>
<reference evidence="3" key="2">
    <citation type="journal article" date="2013" name="Nat. Commun.">
        <title>Genome of the Chinese tree shrew.</title>
        <authorList>
            <person name="Fan Y."/>
            <person name="Huang Z.Y."/>
            <person name="Cao C.C."/>
            <person name="Chen C.S."/>
            <person name="Chen Y.X."/>
            <person name="Fan D.D."/>
            <person name="He J."/>
            <person name="Hou H.L."/>
            <person name="Hu L."/>
            <person name="Hu X.T."/>
            <person name="Jiang X.T."/>
            <person name="Lai R."/>
            <person name="Lang Y.S."/>
            <person name="Liang B."/>
            <person name="Liao S.G."/>
            <person name="Mu D."/>
            <person name="Ma Y.Y."/>
            <person name="Niu Y.Y."/>
            <person name="Sun X.Q."/>
            <person name="Xia J.Q."/>
            <person name="Xiao J."/>
            <person name="Xiong Z.Q."/>
            <person name="Xu L."/>
            <person name="Yang L."/>
            <person name="Zhang Y."/>
            <person name="Zhao W."/>
            <person name="Zhao X.D."/>
            <person name="Zheng Y.T."/>
            <person name="Zhou J.M."/>
            <person name="Zhu Y.B."/>
            <person name="Zhang G.J."/>
            <person name="Wang J."/>
            <person name="Yao Y.G."/>
        </authorList>
    </citation>
    <scope>NUCLEOTIDE SEQUENCE [LARGE SCALE GENOMIC DNA]</scope>
</reference>
<dbReference type="AlphaFoldDB" id="L9LAP5"/>
<dbReference type="SUPFAM" id="SSF52042">
    <property type="entry name" value="Ribosomal protein L32e"/>
    <property type="match status" value="1"/>
</dbReference>
<accession>L9LAP5</accession>